<proteinExistence type="predicted"/>
<evidence type="ECO:0000313" key="2">
    <source>
        <dbReference type="Proteomes" id="UP000829364"/>
    </source>
</evidence>
<gene>
    <name evidence="1" type="ORF">JDV02_003165</name>
</gene>
<dbReference type="Proteomes" id="UP000829364">
    <property type="component" value="Chromosome 2"/>
</dbReference>
<keyword evidence="2" id="KW-1185">Reference proteome</keyword>
<dbReference type="AlphaFoldDB" id="A0A9Q8V9G4"/>
<dbReference type="OrthoDB" id="5346581at2759"/>
<protein>
    <submittedName>
        <fullName evidence="1">Uncharacterized protein</fullName>
    </submittedName>
</protein>
<dbReference type="RefSeq" id="XP_047840238.1">
    <property type="nucleotide sequence ID" value="XM_047984264.1"/>
</dbReference>
<dbReference type="EMBL" id="CP086355">
    <property type="protein sequence ID" value="UNI16757.1"/>
    <property type="molecule type" value="Genomic_DNA"/>
</dbReference>
<organism evidence="1 2">
    <name type="scientific">Purpureocillium takamizusanense</name>
    <dbReference type="NCBI Taxonomy" id="2060973"/>
    <lineage>
        <taxon>Eukaryota</taxon>
        <taxon>Fungi</taxon>
        <taxon>Dikarya</taxon>
        <taxon>Ascomycota</taxon>
        <taxon>Pezizomycotina</taxon>
        <taxon>Sordariomycetes</taxon>
        <taxon>Hypocreomycetidae</taxon>
        <taxon>Hypocreales</taxon>
        <taxon>Ophiocordycipitaceae</taxon>
        <taxon>Purpureocillium</taxon>
    </lineage>
</organism>
<accession>A0A9Q8V9G4</accession>
<sequence>MVFCSQRQPESIYLHPDRHDVTYRIVKLLDEQKHAMVRFLLAGEEALAAGPLPIIAGSENRCRVDPEEDMRITGIYRDLWERKPWPDDAWDFRLRDVFDPLNYVTEQDWLDSAGRAMDRKIRIDEERFGGDGRE</sequence>
<evidence type="ECO:0000313" key="1">
    <source>
        <dbReference type="EMBL" id="UNI16757.1"/>
    </source>
</evidence>
<dbReference type="KEGG" id="ptkz:JDV02_003165"/>
<dbReference type="GeneID" id="72065125"/>
<reference evidence="1" key="1">
    <citation type="submission" date="2021-11" db="EMBL/GenBank/DDBJ databases">
        <title>Purpureocillium_takamizusanense_genome.</title>
        <authorList>
            <person name="Nguyen N.-H."/>
        </authorList>
    </citation>
    <scope>NUCLEOTIDE SEQUENCE</scope>
    <source>
        <strain evidence="1">PT3</strain>
    </source>
</reference>
<name>A0A9Q8V9G4_9HYPO</name>